<evidence type="ECO:0000256" key="1">
    <source>
        <dbReference type="SAM" id="MobiDB-lite"/>
    </source>
</evidence>
<reference evidence="3" key="1">
    <citation type="submission" date="2020-11" db="EMBL/GenBank/DDBJ databases">
        <authorList>
            <consortium name="DOE Joint Genome Institute"/>
            <person name="Ahrendt S."/>
            <person name="Riley R."/>
            <person name="Andreopoulos W."/>
            <person name="Labutti K."/>
            <person name="Pangilinan J."/>
            <person name="Ruiz-Duenas F.J."/>
            <person name="Barrasa J.M."/>
            <person name="Sanchez-Garcia M."/>
            <person name="Camarero S."/>
            <person name="Miyauchi S."/>
            <person name="Serrano A."/>
            <person name="Linde D."/>
            <person name="Babiker R."/>
            <person name="Drula E."/>
            <person name="Ayuso-Fernandez I."/>
            <person name="Pacheco R."/>
            <person name="Padilla G."/>
            <person name="Ferreira P."/>
            <person name="Barriuso J."/>
            <person name="Kellner H."/>
            <person name="Castanera R."/>
            <person name="Alfaro M."/>
            <person name="Ramirez L."/>
            <person name="Pisabarro A.G."/>
            <person name="Kuo A."/>
            <person name="Tritt A."/>
            <person name="Lipzen A."/>
            <person name="He G."/>
            <person name="Yan M."/>
            <person name="Ng V."/>
            <person name="Cullen D."/>
            <person name="Martin F."/>
            <person name="Rosso M.-N."/>
            <person name="Henrissat B."/>
            <person name="Hibbett D."/>
            <person name="Martinez A.T."/>
            <person name="Grigoriev I.V."/>
        </authorList>
    </citation>
    <scope>NUCLEOTIDE SEQUENCE</scope>
    <source>
        <strain evidence="3">MF-IS2</strain>
    </source>
</reference>
<feature type="transmembrane region" description="Helical" evidence="2">
    <location>
        <begin position="399"/>
        <end position="418"/>
    </location>
</feature>
<dbReference type="EMBL" id="MU151144">
    <property type="protein sequence ID" value="KAF9448992.1"/>
    <property type="molecule type" value="Genomic_DNA"/>
</dbReference>
<name>A0A9P5XF09_9AGAR</name>
<dbReference type="OrthoDB" id="3252109at2759"/>
<proteinExistence type="predicted"/>
<keyword evidence="2" id="KW-0472">Membrane</keyword>
<feature type="compositionally biased region" description="Pro residues" evidence="1">
    <location>
        <begin position="81"/>
        <end position="90"/>
    </location>
</feature>
<dbReference type="AlphaFoldDB" id="A0A9P5XF09"/>
<evidence type="ECO:0000313" key="3">
    <source>
        <dbReference type="EMBL" id="KAF9448992.1"/>
    </source>
</evidence>
<keyword evidence="2" id="KW-1133">Transmembrane helix</keyword>
<sequence>MALSTDQSPQSSDSQNAALRTCTTCLGPMRGHRYLDRKKVCPTPKEEREILRQLWNEGHHGFVRGITQTKGIPFESLHSLPSPPISPEPSTPRRRTSTPTNLRIRPSSSSLVGKEAKPTQGGPRTSVVGSLRRILSVVVDQPPTPLLSPSRSRSPTPPHDVLSVHPNDLPAVGPWNEQRRKEWDASPDAKELPTKKRASLVPTLLVGSDGQTIREGSRAEAVYRAQAAREAELERRRTQQDTDILPFLPEDDEVSIFHHDIDDTDEGSYEGSGFLRVLRSVMVSPVIVAIPVRPEDIPRVQETAARQGLHTSILDVIPRTPRGTTRMLPVALRNSLIRRTSTMNSFKNEGDNRPIVVIGRDREMTQRYVEMAQRGVMPGTISLDRDVLSTPRLITVSQLIFISLFTVLLAWILFFLFLL</sequence>
<keyword evidence="2" id="KW-0812">Transmembrane</keyword>
<dbReference type="Proteomes" id="UP000807342">
    <property type="component" value="Unassembled WGS sequence"/>
</dbReference>
<protein>
    <submittedName>
        <fullName evidence="3">Uncharacterized protein</fullName>
    </submittedName>
</protein>
<feature type="region of interest" description="Disordered" evidence="1">
    <location>
        <begin position="141"/>
        <end position="195"/>
    </location>
</feature>
<evidence type="ECO:0000313" key="4">
    <source>
        <dbReference type="Proteomes" id="UP000807342"/>
    </source>
</evidence>
<feature type="compositionally biased region" description="Basic and acidic residues" evidence="1">
    <location>
        <begin position="177"/>
        <end position="194"/>
    </location>
</feature>
<gene>
    <name evidence="3" type="ORF">P691DRAFT_590811</name>
</gene>
<keyword evidence="4" id="KW-1185">Reference proteome</keyword>
<feature type="region of interest" description="Disordered" evidence="1">
    <location>
        <begin position="74"/>
        <end position="126"/>
    </location>
</feature>
<evidence type="ECO:0000256" key="2">
    <source>
        <dbReference type="SAM" id="Phobius"/>
    </source>
</evidence>
<accession>A0A9P5XF09</accession>
<organism evidence="3 4">
    <name type="scientific">Macrolepiota fuliginosa MF-IS2</name>
    <dbReference type="NCBI Taxonomy" id="1400762"/>
    <lineage>
        <taxon>Eukaryota</taxon>
        <taxon>Fungi</taxon>
        <taxon>Dikarya</taxon>
        <taxon>Basidiomycota</taxon>
        <taxon>Agaricomycotina</taxon>
        <taxon>Agaricomycetes</taxon>
        <taxon>Agaricomycetidae</taxon>
        <taxon>Agaricales</taxon>
        <taxon>Agaricineae</taxon>
        <taxon>Agaricaceae</taxon>
        <taxon>Macrolepiota</taxon>
    </lineage>
</organism>
<comment type="caution">
    <text evidence="3">The sequence shown here is derived from an EMBL/GenBank/DDBJ whole genome shotgun (WGS) entry which is preliminary data.</text>
</comment>